<comment type="caution">
    <text evidence="1">The sequence shown here is derived from an EMBL/GenBank/DDBJ whole genome shotgun (WGS) entry which is preliminary data.</text>
</comment>
<gene>
    <name evidence="1" type="ORF">PORY_000304</name>
</gene>
<accession>A0ACB7CET8</accession>
<organism evidence="1 2">
    <name type="scientific">Pneumocystis oryctolagi</name>
    <dbReference type="NCBI Taxonomy" id="42067"/>
    <lineage>
        <taxon>Eukaryota</taxon>
        <taxon>Fungi</taxon>
        <taxon>Dikarya</taxon>
        <taxon>Ascomycota</taxon>
        <taxon>Taphrinomycotina</taxon>
        <taxon>Pneumocystomycetes</taxon>
        <taxon>Pneumocystaceae</taxon>
        <taxon>Pneumocystis</taxon>
    </lineage>
</organism>
<dbReference type="Proteomes" id="UP000768646">
    <property type="component" value="Unassembled WGS sequence"/>
</dbReference>
<keyword evidence="2" id="KW-1185">Reference proteome</keyword>
<evidence type="ECO:0000313" key="2">
    <source>
        <dbReference type="Proteomes" id="UP000768646"/>
    </source>
</evidence>
<reference evidence="1 2" key="1">
    <citation type="journal article" date="2021" name="Commun. Biol.">
        <title>Genomic insights into the host specific adaptation of the Pneumocystis genus.</title>
        <authorList>
            <person name="Cisse O.H."/>
            <person name="Ma L."/>
            <person name="Dekker J.P."/>
            <person name="Khil P.P."/>
            <person name="Youn J.-H."/>
            <person name="Brenchley J.M."/>
            <person name="Blair R."/>
            <person name="Pahar B."/>
            <person name="Chabe M."/>
            <person name="Van Rompay K.K.A."/>
            <person name="Keesler R."/>
            <person name="Sukura A."/>
            <person name="Hirsch V."/>
            <person name="Kutty G."/>
            <person name="Liu Y."/>
            <person name="Peng L."/>
            <person name="Chen J."/>
            <person name="Song J."/>
            <person name="Weissenbacher-Lang C."/>
            <person name="Xu J."/>
            <person name="Upham N.S."/>
            <person name="Stajich J.E."/>
            <person name="Cuomo C.A."/>
            <person name="Cushion M.T."/>
            <person name="Kovacs J.A."/>
        </authorList>
    </citation>
    <scope>NUCLEOTIDE SEQUENCE [LARGE SCALE GENOMIC DNA]</scope>
    <source>
        <strain evidence="1 2">RABM</strain>
    </source>
</reference>
<name>A0ACB7CET8_9ASCO</name>
<protein>
    <submittedName>
        <fullName evidence="1">Uncharacterized protein</fullName>
    </submittedName>
</protein>
<proteinExistence type="predicted"/>
<dbReference type="EMBL" id="JABTEG010000001">
    <property type="protein sequence ID" value="KAG4306316.1"/>
    <property type="molecule type" value="Genomic_DNA"/>
</dbReference>
<evidence type="ECO:0000313" key="1">
    <source>
        <dbReference type="EMBL" id="KAG4306316.1"/>
    </source>
</evidence>
<sequence length="623" mass="72107">MENNERSLNSSSKGSKRLKLYKKKCENVITNGINDKKYQEDTSVGILCYVNFLPKRLHFVFKHRYTDFLVNEVDDQEKVIHLTNISFDTENSDADYFVGKKKSFELDENEKKRVIDILGEDVFQEIIRLLEDDDRMTKSVLTKVFKDKLYRTSIHTVIREVFKGLLDTTTTLNEEIKITFSKKNTRSYGNFWANVGGEYCMFYLYKENMDTMECINLLSKFLHVKSRIFSFAGTKDKRGCTVQRCTAWKIKAERLAGLNKFLKGFKIGNFSYTNTKLELGDLKGNEFTIILRDVKEDDHLIDQCLIELKNKGFVNYYGIQRFGTSTIRTHDVGILLLKSDWKGAVELLLKETSEKIQISEKLNDIWSNIENVKIALKETPQKCVSEYAILSSLAKESSKSPNYAGAFQKVPRNLRMMYIHAYQSYVWNFAVTERLRRFGFSPVEGDLVICDQVIHSKDDVIDLESFDSQTSDSVKIRKISRAKHLTKNDLANYSIYDIVLPTPGHDILYPDNCIKDFYLDFMKKDGIDGLNMIRPVKEFSLSGSYRLILSKPRMMEWEIIKYGNSEEQLSVTDMDILENRTVKNSTNRIDESLKAIKLKMQLSSSSYATVALREIAERNILNS</sequence>